<evidence type="ECO:0000313" key="3">
    <source>
        <dbReference type="Proteomes" id="UP001530377"/>
    </source>
</evidence>
<evidence type="ECO:0000256" key="1">
    <source>
        <dbReference type="SAM" id="MobiDB-lite"/>
    </source>
</evidence>
<accession>A0ABD3SHQ0</accession>
<feature type="compositionally biased region" description="Basic and acidic residues" evidence="1">
    <location>
        <begin position="73"/>
        <end position="87"/>
    </location>
</feature>
<comment type="caution">
    <text evidence="2">The sequence shown here is derived from an EMBL/GenBank/DDBJ whole genome shotgun (WGS) entry which is preliminary data.</text>
</comment>
<dbReference type="EMBL" id="JALLPB020000027">
    <property type="protein sequence ID" value="KAL3823870.1"/>
    <property type="molecule type" value="Genomic_DNA"/>
</dbReference>
<name>A0ABD3SHQ0_9STRA</name>
<feature type="region of interest" description="Disordered" evidence="1">
    <location>
        <begin position="1"/>
        <end position="39"/>
    </location>
</feature>
<feature type="region of interest" description="Disordered" evidence="1">
    <location>
        <begin position="67"/>
        <end position="87"/>
    </location>
</feature>
<feature type="compositionally biased region" description="Basic and acidic residues" evidence="1">
    <location>
        <begin position="1"/>
        <end position="12"/>
    </location>
</feature>
<sequence>MNYAEDRLDRRAAARTPLSSQKGDADKSPSGKVGGTHGDELESDLARARAVFDLHANILRRRICRPRSSSSDNKIDDGKGNDDESTAKSLRELRVAHEMTGRALRDSGLNAHASFHFGMAWIACHRLLAGEEGETNEEEKEGEEWKWRSIGDYAQMCELSGFPELGVLAILFHRAGGCPNDHNDDYYYHDCHDDDGMDNDVDNPKFRQWRAMGCGCGVVGCGESPCYVAFPTKSTVVDNVLEALGKDSSTIGGVDDDDFPKASDVLARLASIILMSNDDSDVGVAKMSSFLRGAMRDVPSILRFWEGHRHHHHYDDDRLRHRWRILPPVIQLLLLKLLYSSPLSGPFLRLACVAVPHLAARFTPASSEGRTLSRTYKSHWAYYVLVRSLVLGERTKERRRGACSGGEANTRSRHVPVWDVVFGMEERAGGGSMTKGGGDVAPIGCGDFFRDILRFVERSRASDDEWTGDIPNRTSWSLPPVVQQCISSFASHPPIFVVGDSHVLSLAWQTLRIDLSRTVKYDGGPVFRTAIPFPATGIKAWHVRSSTRFFTHYNLRVCLDRLSRTMRGDCNRTAKTIIFSAGEIDCREGIGGSLLQGYYRDCGDAVRRTVTEYLTALSDLAREYRLQILVMPVAPHAYRSEKNGKSTGRARRRETTHIWNETMRSDLGCGWGRRTSTHSTDCVENKNNRVYLLDYEMHLHQDDANSPVGYVLHSKYNADYTHVNSAIVPLVEDAILNCGCDLTVL</sequence>
<evidence type="ECO:0000313" key="2">
    <source>
        <dbReference type="EMBL" id="KAL3823870.1"/>
    </source>
</evidence>
<dbReference type="AlphaFoldDB" id="A0ABD3SHQ0"/>
<reference evidence="2 3" key="1">
    <citation type="submission" date="2024-10" db="EMBL/GenBank/DDBJ databases">
        <title>Updated reference genomes for cyclostephanoid diatoms.</title>
        <authorList>
            <person name="Roberts W.R."/>
            <person name="Alverson A.J."/>
        </authorList>
    </citation>
    <scope>NUCLEOTIDE SEQUENCE [LARGE SCALE GENOMIC DNA]</scope>
    <source>
        <strain evidence="2 3">AJA228-03</strain>
    </source>
</reference>
<gene>
    <name evidence="2" type="ORF">ACHAXA_005452</name>
</gene>
<proteinExistence type="predicted"/>
<protein>
    <submittedName>
        <fullName evidence="2">Uncharacterized protein</fullName>
    </submittedName>
</protein>
<dbReference type="Proteomes" id="UP001530377">
    <property type="component" value="Unassembled WGS sequence"/>
</dbReference>
<organism evidence="2 3">
    <name type="scientific">Cyclostephanos tholiformis</name>
    <dbReference type="NCBI Taxonomy" id="382380"/>
    <lineage>
        <taxon>Eukaryota</taxon>
        <taxon>Sar</taxon>
        <taxon>Stramenopiles</taxon>
        <taxon>Ochrophyta</taxon>
        <taxon>Bacillariophyta</taxon>
        <taxon>Coscinodiscophyceae</taxon>
        <taxon>Thalassiosirophycidae</taxon>
        <taxon>Stephanodiscales</taxon>
        <taxon>Stephanodiscaceae</taxon>
        <taxon>Cyclostephanos</taxon>
    </lineage>
</organism>
<keyword evidence="3" id="KW-1185">Reference proteome</keyword>